<comment type="caution">
    <text evidence="2">The sequence shown here is derived from an EMBL/GenBank/DDBJ whole genome shotgun (WGS) entry which is preliminary data.</text>
</comment>
<gene>
    <name evidence="2" type="ORF">Ahu01nite_068460</name>
</gene>
<sequence>MYPGQQQGAPGGAIAITTKYFWLAFLMGLFKPEISFNGHIVAKAWGRTVVPVPAGQHHVHVHVPYLIPSRIGSADLGVTVQPGETVELEYKAPTIAFLGGALGSPPQKFPGMVATWIMLGVALFIILCACGGSLISIASSGSTSP</sequence>
<evidence type="ECO:0008006" key="4">
    <source>
        <dbReference type="Google" id="ProtNLM"/>
    </source>
</evidence>
<name>A0ABQ3ZYS5_9ACTN</name>
<protein>
    <recommendedName>
        <fullName evidence="4">DUF3592 domain-containing protein</fullName>
    </recommendedName>
</protein>
<keyword evidence="1" id="KW-0812">Transmembrane</keyword>
<keyword evidence="1" id="KW-1133">Transmembrane helix</keyword>
<evidence type="ECO:0000313" key="3">
    <source>
        <dbReference type="Proteomes" id="UP000603200"/>
    </source>
</evidence>
<keyword evidence="1" id="KW-0472">Membrane</keyword>
<accession>A0ABQ3ZYS5</accession>
<reference evidence="2 3" key="1">
    <citation type="submission" date="2021-01" db="EMBL/GenBank/DDBJ databases">
        <title>Whole genome shotgun sequence of Actinoplanes humidus NBRC 14915.</title>
        <authorList>
            <person name="Komaki H."/>
            <person name="Tamura T."/>
        </authorList>
    </citation>
    <scope>NUCLEOTIDE SEQUENCE [LARGE SCALE GENOMIC DNA]</scope>
    <source>
        <strain evidence="2 3">NBRC 14915</strain>
    </source>
</reference>
<keyword evidence="3" id="KW-1185">Reference proteome</keyword>
<proteinExistence type="predicted"/>
<evidence type="ECO:0000313" key="2">
    <source>
        <dbReference type="EMBL" id="GIE23744.1"/>
    </source>
</evidence>
<feature type="transmembrane region" description="Helical" evidence="1">
    <location>
        <begin position="12"/>
        <end position="30"/>
    </location>
</feature>
<evidence type="ECO:0000256" key="1">
    <source>
        <dbReference type="SAM" id="Phobius"/>
    </source>
</evidence>
<organism evidence="2 3">
    <name type="scientific">Winogradskya humida</name>
    <dbReference type="NCBI Taxonomy" id="113566"/>
    <lineage>
        <taxon>Bacteria</taxon>
        <taxon>Bacillati</taxon>
        <taxon>Actinomycetota</taxon>
        <taxon>Actinomycetes</taxon>
        <taxon>Micromonosporales</taxon>
        <taxon>Micromonosporaceae</taxon>
        <taxon>Winogradskya</taxon>
    </lineage>
</organism>
<dbReference type="Proteomes" id="UP000603200">
    <property type="component" value="Unassembled WGS sequence"/>
</dbReference>
<dbReference type="RefSeq" id="WP_203840797.1">
    <property type="nucleotide sequence ID" value="NZ_BAAATV010000021.1"/>
</dbReference>
<dbReference type="EMBL" id="BOMN01000097">
    <property type="protein sequence ID" value="GIE23744.1"/>
    <property type="molecule type" value="Genomic_DNA"/>
</dbReference>
<feature type="transmembrane region" description="Helical" evidence="1">
    <location>
        <begin position="116"/>
        <end position="138"/>
    </location>
</feature>